<organism evidence="3 4">
    <name type="scientific">Neisseria animaloris</name>
    <dbReference type="NCBI Taxonomy" id="326522"/>
    <lineage>
        <taxon>Bacteria</taxon>
        <taxon>Pseudomonadati</taxon>
        <taxon>Pseudomonadota</taxon>
        <taxon>Betaproteobacteria</taxon>
        <taxon>Neisseriales</taxon>
        <taxon>Neisseriaceae</taxon>
        <taxon>Neisseria</taxon>
    </lineage>
</organism>
<feature type="domain" description="Pseudouridine synthase RsuA/RluA-like" evidence="2">
    <location>
        <begin position="10"/>
        <end position="153"/>
    </location>
</feature>
<sequence length="218" mass="24445">MLDILFRHHDFVAVNKPQGLCVQGGDGSDGLTSMLATQLNLPRVWLVHRLDKPTSGVLLLALNEKAASMLAQQFAAKTMRKTYIALSDRKPLKKQGWVKGGMEKARRGAWKLTRNMEKPAVTRFYSHSISPNLRLFVLEPHTGKTHQLRVAMKSLGSPIWGDALYGGTPAERLFLHASNISFDYGGTHFDITAPPDEVWLRAVPDWEEFVPQNCRLTI</sequence>
<dbReference type="OrthoDB" id="9785808at2"/>
<dbReference type="STRING" id="326522.BWD08_04780"/>
<keyword evidence="4" id="KW-1185">Reference proteome</keyword>
<evidence type="ECO:0000313" key="3">
    <source>
        <dbReference type="EMBL" id="VEJ22263.1"/>
    </source>
</evidence>
<keyword evidence="3" id="KW-0413">Isomerase</keyword>
<reference evidence="3 4" key="1">
    <citation type="submission" date="2018-12" db="EMBL/GenBank/DDBJ databases">
        <authorList>
            <consortium name="Pathogen Informatics"/>
        </authorList>
    </citation>
    <scope>NUCLEOTIDE SEQUENCE [LARGE SCALE GENOMIC DNA]</scope>
    <source>
        <strain evidence="3 4">NCTC12227</strain>
    </source>
</reference>
<dbReference type="PANTHER" id="PTHR21600">
    <property type="entry name" value="MITOCHONDRIAL RNA PSEUDOURIDINE SYNTHASE"/>
    <property type="match status" value="1"/>
</dbReference>
<dbReference type="GO" id="GO:0160149">
    <property type="term" value="F:tRNA pseudouridine(65) synthase activity"/>
    <property type="evidence" value="ECO:0007669"/>
    <property type="project" value="UniProtKB-EC"/>
</dbReference>
<dbReference type="InterPro" id="IPR006145">
    <property type="entry name" value="PsdUridine_synth_RsuA/RluA"/>
</dbReference>
<gene>
    <name evidence="3" type="primary">truC_2</name>
    <name evidence="3" type="ORF">NCTC12227_02050</name>
</gene>
<comment type="similarity">
    <text evidence="1">Belongs to the pseudouridine synthase RluA family.</text>
</comment>
<dbReference type="SUPFAM" id="SSF55120">
    <property type="entry name" value="Pseudouridine synthase"/>
    <property type="match status" value="1"/>
</dbReference>
<dbReference type="CDD" id="cd02869">
    <property type="entry name" value="PseudoU_synth_RluA_like"/>
    <property type="match status" value="1"/>
</dbReference>
<dbReference type="KEGG" id="nani:NCTC12227_02050"/>
<dbReference type="InterPro" id="IPR050188">
    <property type="entry name" value="RluA_PseudoU_synthase"/>
</dbReference>
<dbReference type="RefSeq" id="WP_126305139.1">
    <property type="nucleotide sequence ID" value="NZ_LR134516.1"/>
</dbReference>
<dbReference type="Pfam" id="PF00849">
    <property type="entry name" value="PseudoU_synth_2"/>
    <property type="match status" value="1"/>
</dbReference>
<dbReference type="InterPro" id="IPR020103">
    <property type="entry name" value="PsdUridine_synth_cat_dom_sf"/>
</dbReference>
<dbReference type="InterPro" id="IPR006508">
    <property type="entry name" value="PsdUridine_synth_RluA-like"/>
</dbReference>
<dbReference type="PROSITE" id="PS01129">
    <property type="entry name" value="PSI_RLU"/>
    <property type="match status" value="1"/>
</dbReference>
<evidence type="ECO:0000256" key="1">
    <source>
        <dbReference type="ARBA" id="ARBA00010876"/>
    </source>
</evidence>
<proteinExistence type="inferred from homology"/>
<dbReference type="GO" id="GO:0003723">
    <property type="term" value="F:RNA binding"/>
    <property type="evidence" value="ECO:0007669"/>
    <property type="project" value="InterPro"/>
</dbReference>
<dbReference type="EMBL" id="LR134516">
    <property type="protein sequence ID" value="VEJ22263.1"/>
    <property type="molecule type" value="Genomic_DNA"/>
</dbReference>
<accession>A0A3S5A5M3</accession>
<dbReference type="PANTHER" id="PTHR21600:SF87">
    <property type="entry name" value="RNA PSEUDOURIDYLATE SYNTHASE DOMAIN-CONTAINING PROTEIN 1"/>
    <property type="match status" value="1"/>
</dbReference>
<protein>
    <submittedName>
        <fullName evidence="3">Putative psedouridine synthase</fullName>
        <ecNumber evidence="3">5.4.99.26</ecNumber>
    </submittedName>
</protein>
<name>A0A3S5A5M3_9NEIS</name>
<dbReference type="NCBIfam" id="TIGR01621">
    <property type="entry name" value="RluA-like"/>
    <property type="match status" value="1"/>
</dbReference>
<evidence type="ECO:0000259" key="2">
    <source>
        <dbReference type="Pfam" id="PF00849"/>
    </source>
</evidence>
<dbReference type="InterPro" id="IPR006224">
    <property type="entry name" value="PsdUridine_synth_RluA-like_CS"/>
</dbReference>
<dbReference type="Proteomes" id="UP000268229">
    <property type="component" value="Chromosome"/>
</dbReference>
<evidence type="ECO:0000313" key="4">
    <source>
        <dbReference type="Proteomes" id="UP000268229"/>
    </source>
</evidence>
<dbReference type="AlphaFoldDB" id="A0A3S5A5M3"/>
<dbReference type="GO" id="GO:0000455">
    <property type="term" value="P:enzyme-directed rRNA pseudouridine synthesis"/>
    <property type="evidence" value="ECO:0007669"/>
    <property type="project" value="TreeGrafter"/>
</dbReference>
<dbReference type="EC" id="5.4.99.26" evidence="3"/>
<dbReference type="Gene3D" id="3.30.2350.10">
    <property type="entry name" value="Pseudouridine synthase"/>
    <property type="match status" value="1"/>
</dbReference>